<dbReference type="InterPro" id="IPR050689">
    <property type="entry name" value="FKBP-type_PPIase"/>
</dbReference>
<evidence type="ECO:0000313" key="7">
    <source>
        <dbReference type="EMBL" id="GMI25428.1"/>
    </source>
</evidence>
<protein>
    <recommendedName>
        <fullName evidence="2 5">peptidylprolyl isomerase</fullName>
        <ecNumber evidence="2 5">5.2.1.8</ecNumber>
    </recommendedName>
</protein>
<dbReference type="EC" id="5.2.1.8" evidence="2 5"/>
<dbReference type="PANTHER" id="PTHR10516">
    <property type="entry name" value="PEPTIDYL-PROLYL CIS-TRANS ISOMERASE"/>
    <property type="match status" value="1"/>
</dbReference>
<proteinExistence type="predicted"/>
<dbReference type="InterPro" id="IPR001179">
    <property type="entry name" value="PPIase_FKBP_dom"/>
</dbReference>
<dbReference type="PROSITE" id="PS50059">
    <property type="entry name" value="FKBP_PPIASE"/>
    <property type="match status" value="1"/>
</dbReference>
<dbReference type="InterPro" id="IPR046357">
    <property type="entry name" value="PPIase_dom_sf"/>
</dbReference>
<dbReference type="Proteomes" id="UP001165060">
    <property type="component" value="Unassembled WGS sequence"/>
</dbReference>
<name>A0ABQ6MFK2_9STRA</name>
<evidence type="ECO:0000256" key="1">
    <source>
        <dbReference type="ARBA" id="ARBA00000971"/>
    </source>
</evidence>
<keyword evidence="4 5" id="KW-0413">Isomerase</keyword>
<evidence type="ECO:0000259" key="6">
    <source>
        <dbReference type="PROSITE" id="PS50059"/>
    </source>
</evidence>
<evidence type="ECO:0000256" key="2">
    <source>
        <dbReference type="ARBA" id="ARBA00013194"/>
    </source>
</evidence>
<accession>A0ABQ6MFK2</accession>
<evidence type="ECO:0000256" key="3">
    <source>
        <dbReference type="ARBA" id="ARBA00023110"/>
    </source>
</evidence>
<sequence>MGTSVHCTGYGKNNDLSVPFWSTKDPGQDVFSFQIGQGAVIKGWDEGVATMKIGETAQITCTPDYGYGAGGFPAWGIMPNSTLMFEIELLASK</sequence>
<comment type="catalytic activity">
    <reaction evidence="1 5">
        <text>[protein]-peptidylproline (omega=180) = [protein]-peptidylproline (omega=0)</text>
        <dbReference type="Rhea" id="RHEA:16237"/>
        <dbReference type="Rhea" id="RHEA-COMP:10747"/>
        <dbReference type="Rhea" id="RHEA-COMP:10748"/>
        <dbReference type="ChEBI" id="CHEBI:83833"/>
        <dbReference type="ChEBI" id="CHEBI:83834"/>
        <dbReference type="EC" id="5.2.1.8"/>
    </reaction>
</comment>
<dbReference type="EMBL" id="BRYB01002786">
    <property type="protein sequence ID" value="GMI25428.1"/>
    <property type="molecule type" value="Genomic_DNA"/>
</dbReference>
<evidence type="ECO:0000313" key="8">
    <source>
        <dbReference type="Proteomes" id="UP001165060"/>
    </source>
</evidence>
<comment type="caution">
    <text evidence="7">The sequence shown here is derived from an EMBL/GenBank/DDBJ whole genome shotgun (WGS) entry which is preliminary data.</text>
</comment>
<keyword evidence="3 5" id="KW-0697">Rotamase</keyword>
<dbReference type="PANTHER" id="PTHR10516:SF443">
    <property type="entry name" value="FK506-BINDING PROTEIN 59-RELATED"/>
    <property type="match status" value="1"/>
</dbReference>
<organism evidence="7 8">
    <name type="scientific">Tetraparma gracilis</name>
    <dbReference type="NCBI Taxonomy" id="2962635"/>
    <lineage>
        <taxon>Eukaryota</taxon>
        <taxon>Sar</taxon>
        <taxon>Stramenopiles</taxon>
        <taxon>Ochrophyta</taxon>
        <taxon>Bolidophyceae</taxon>
        <taxon>Parmales</taxon>
        <taxon>Triparmaceae</taxon>
        <taxon>Tetraparma</taxon>
    </lineage>
</organism>
<evidence type="ECO:0000256" key="5">
    <source>
        <dbReference type="PROSITE-ProRule" id="PRU00277"/>
    </source>
</evidence>
<feature type="domain" description="PPIase FKBP-type" evidence="6">
    <location>
        <begin position="2"/>
        <end position="93"/>
    </location>
</feature>
<dbReference type="SUPFAM" id="SSF54534">
    <property type="entry name" value="FKBP-like"/>
    <property type="match status" value="1"/>
</dbReference>
<evidence type="ECO:0000256" key="4">
    <source>
        <dbReference type="ARBA" id="ARBA00023235"/>
    </source>
</evidence>
<dbReference type="Gene3D" id="3.10.50.40">
    <property type="match status" value="1"/>
</dbReference>
<gene>
    <name evidence="7" type="ORF">TeGR_g5251</name>
</gene>
<keyword evidence="8" id="KW-1185">Reference proteome</keyword>
<dbReference type="Pfam" id="PF00254">
    <property type="entry name" value="FKBP_C"/>
    <property type="match status" value="1"/>
</dbReference>
<reference evidence="7 8" key="1">
    <citation type="journal article" date="2023" name="Commun. Biol.">
        <title>Genome analysis of Parmales, the sister group of diatoms, reveals the evolutionary specialization of diatoms from phago-mixotrophs to photoautotrophs.</title>
        <authorList>
            <person name="Ban H."/>
            <person name="Sato S."/>
            <person name="Yoshikawa S."/>
            <person name="Yamada K."/>
            <person name="Nakamura Y."/>
            <person name="Ichinomiya M."/>
            <person name="Sato N."/>
            <person name="Blanc-Mathieu R."/>
            <person name="Endo H."/>
            <person name="Kuwata A."/>
            <person name="Ogata H."/>
        </authorList>
    </citation>
    <scope>NUCLEOTIDE SEQUENCE [LARGE SCALE GENOMIC DNA]</scope>
</reference>